<evidence type="ECO:0000313" key="2">
    <source>
        <dbReference type="Proteomes" id="UP000189627"/>
    </source>
</evidence>
<protein>
    <recommendedName>
        <fullName evidence="3">DNA-binding protein</fullName>
    </recommendedName>
</protein>
<organism evidence="1 2">
    <name type="scientific">Cupriavidus necator</name>
    <name type="common">Alcaligenes eutrophus</name>
    <name type="synonym">Ralstonia eutropha</name>
    <dbReference type="NCBI Taxonomy" id="106590"/>
    <lineage>
        <taxon>Bacteria</taxon>
        <taxon>Pseudomonadati</taxon>
        <taxon>Pseudomonadota</taxon>
        <taxon>Betaproteobacteria</taxon>
        <taxon>Burkholderiales</taxon>
        <taxon>Burkholderiaceae</taxon>
        <taxon>Cupriavidus</taxon>
    </lineage>
</organism>
<evidence type="ECO:0000313" key="1">
    <source>
        <dbReference type="EMBL" id="AVK72175.1"/>
    </source>
</evidence>
<sequence>MHTFSNSTGSHTVALPQYLDAHDLASLLGVTPATIVRRARLAPWTLPPRAYLGPNFPLRWRRADVLRWLSDQSAT</sequence>
<proteinExistence type="predicted"/>
<dbReference type="Proteomes" id="UP000189627">
    <property type="component" value="Chromosome 1"/>
</dbReference>
<gene>
    <name evidence="1" type="ORF">BJN34_0015</name>
</gene>
<dbReference type="OrthoDB" id="6903130at2"/>
<name>A0A2P1DUX1_CUPNE</name>
<dbReference type="AlphaFoldDB" id="A0A2P1DUX1"/>
<dbReference type="EMBL" id="CP017757">
    <property type="protein sequence ID" value="AVK72175.1"/>
    <property type="molecule type" value="Genomic_DNA"/>
</dbReference>
<evidence type="ECO:0008006" key="3">
    <source>
        <dbReference type="Google" id="ProtNLM"/>
    </source>
</evidence>
<accession>A0A2P1DUX1</accession>
<dbReference type="KEGG" id="cuh:BJN34_0015"/>
<reference evidence="2" key="1">
    <citation type="submission" date="2017-02" db="EMBL/GenBank/DDBJ databases">
        <title>Complete genome sequence of Cupriavidus necator strain NH9, a 3-chlorobenzoate degrader.</title>
        <authorList>
            <person name="Moriuchi R."/>
            <person name="Dohra H."/>
            <person name="Ogawa N."/>
        </authorList>
    </citation>
    <scope>NUCLEOTIDE SEQUENCE [LARGE SCALE GENOMIC DNA]</scope>
    <source>
        <strain evidence="2">NH9</strain>
    </source>
</reference>